<accession>A0A558GXH5</accession>
<protein>
    <recommendedName>
        <fullName evidence="3">Phage portal protein</fullName>
    </recommendedName>
</protein>
<name>A0A558GXH5_PAENT</name>
<dbReference type="AlphaFoldDB" id="A0A558GXH5"/>
<proteinExistence type="predicted"/>
<dbReference type="RefSeq" id="WP_144651376.1">
    <property type="nucleotide sequence ID" value="NZ_VNFK01000010.1"/>
</dbReference>
<sequence>MPGIMEALGLKKATEQEPTVEAWRLEDAAYRLETANENLARLQLMYEDTGWESLTAAGQREFTREGLTRNAELCRVMFLANPLMKRGLGIRASYVFGQGVEINARATGDDGEQDVDAVVKAFLDDEGNMDAVTGAQARISLENDLGTDGNVFLAHFTNPLTGRVKVRPLPFDEIVEIISEPGDKTTPWFYRRRWVETTLTNTFGSLSREYEALYPALKYQPATKQKSYNGVEVRWDSPILHVKVNPYGSKVWGVGDGFAALPWCRSYKEFLEDWATLCRALSRIAFRASSSKAKASQVQRAGLEALNKMGAGSSVSLGEGQTLEAVPKTGATLDSESGRPLAAMAAAALGVNVTILLADPGVTGARAVAETLDRPQYLELMNRQEVWSQAYRASCGYVIEQAVIAPRGPLKGTVTREDDRLLVDLGDTDATVEVIWPELEEIPLDILMGALEKANDMDVLPPVEKFKLVLRALRVRDIDDLLAAMVNDAGEFIPPSAAADATAGDLAAKAFRDGKDPAAALK</sequence>
<comment type="caution">
    <text evidence="1">The sequence shown here is derived from an EMBL/GenBank/DDBJ whole genome shotgun (WGS) entry which is preliminary data.</text>
</comment>
<dbReference type="OrthoDB" id="5066137at2"/>
<dbReference type="EMBL" id="VNFK01000010">
    <property type="protein sequence ID" value="TVU61583.1"/>
    <property type="molecule type" value="Genomic_DNA"/>
</dbReference>
<organism evidence="1 2">
    <name type="scientific">Paenarthrobacter nitroguajacolicus</name>
    <name type="common">Arthrobacter nitroguajacolicus</name>
    <dbReference type="NCBI Taxonomy" id="211146"/>
    <lineage>
        <taxon>Bacteria</taxon>
        <taxon>Bacillati</taxon>
        <taxon>Actinomycetota</taxon>
        <taxon>Actinomycetes</taxon>
        <taxon>Micrococcales</taxon>
        <taxon>Micrococcaceae</taxon>
        <taxon>Paenarthrobacter</taxon>
    </lineage>
</organism>
<evidence type="ECO:0000313" key="1">
    <source>
        <dbReference type="EMBL" id="TVU61583.1"/>
    </source>
</evidence>
<evidence type="ECO:0000313" key="2">
    <source>
        <dbReference type="Proteomes" id="UP000316500"/>
    </source>
</evidence>
<evidence type="ECO:0008006" key="3">
    <source>
        <dbReference type="Google" id="ProtNLM"/>
    </source>
</evidence>
<dbReference type="Proteomes" id="UP000316500">
    <property type="component" value="Unassembled WGS sequence"/>
</dbReference>
<gene>
    <name evidence="1" type="ORF">FQP90_13665</name>
</gene>
<reference evidence="1 2" key="1">
    <citation type="submission" date="2019-07" db="EMBL/GenBank/DDBJ databases">
        <title>Diversity of Bacteria from Kongsfjorden, Arctic.</title>
        <authorList>
            <person name="Yu Y."/>
        </authorList>
    </citation>
    <scope>NUCLEOTIDE SEQUENCE [LARGE SCALE GENOMIC DNA]</scope>
    <source>
        <strain evidence="1 2">SM1928</strain>
    </source>
</reference>